<feature type="domain" description="LUD" evidence="1">
    <location>
        <begin position="80"/>
        <end position="153"/>
    </location>
</feature>
<organism evidence="2 3">
    <name type="scientific">Gordonia oryzae</name>
    <dbReference type="NCBI Taxonomy" id="2487349"/>
    <lineage>
        <taxon>Bacteria</taxon>
        <taxon>Bacillati</taxon>
        <taxon>Actinomycetota</taxon>
        <taxon>Actinomycetes</taxon>
        <taxon>Mycobacteriales</taxon>
        <taxon>Gordoniaceae</taxon>
        <taxon>Gordonia</taxon>
    </lineage>
</organism>
<dbReference type="RefSeq" id="WP_123931579.1">
    <property type="nucleotide sequence ID" value="NZ_JBPSDP010000011.1"/>
</dbReference>
<protein>
    <recommendedName>
        <fullName evidence="1">LUD domain-containing protein</fullName>
    </recommendedName>
</protein>
<evidence type="ECO:0000313" key="2">
    <source>
        <dbReference type="EMBL" id="RPA58554.1"/>
    </source>
</evidence>
<keyword evidence="3" id="KW-1185">Reference proteome</keyword>
<proteinExistence type="predicted"/>
<dbReference type="AlphaFoldDB" id="A0A3N4H006"/>
<dbReference type="InterPro" id="IPR003741">
    <property type="entry name" value="LUD_dom"/>
</dbReference>
<gene>
    <name evidence="2" type="ORF">EF294_15420</name>
</gene>
<accession>A0A3N4H006</accession>
<dbReference type="InterPro" id="IPR037171">
    <property type="entry name" value="NagB/RpiA_transferase-like"/>
</dbReference>
<dbReference type="EMBL" id="RKMH01000011">
    <property type="protein sequence ID" value="RPA58554.1"/>
    <property type="molecule type" value="Genomic_DNA"/>
</dbReference>
<evidence type="ECO:0000259" key="1">
    <source>
        <dbReference type="Pfam" id="PF02589"/>
    </source>
</evidence>
<evidence type="ECO:0000313" key="3">
    <source>
        <dbReference type="Proteomes" id="UP000267536"/>
    </source>
</evidence>
<dbReference type="SUPFAM" id="SSF100950">
    <property type="entry name" value="NagB/RpiA/CoA transferase-like"/>
    <property type="match status" value="1"/>
</dbReference>
<reference evidence="2 3" key="1">
    <citation type="submission" date="2018-11" db="EMBL/GenBank/DDBJ databases">
        <title>Draft genome sequence of Gordonia sp. RS15-1S isolated from rice stems.</title>
        <authorList>
            <person name="Muangham S."/>
        </authorList>
    </citation>
    <scope>NUCLEOTIDE SEQUENCE [LARGE SCALE GENOMIC DNA]</scope>
    <source>
        <strain evidence="2 3">RS15-1S</strain>
    </source>
</reference>
<dbReference type="Proteomes" id="UP000267536">
    <property type="component" value="Unassembled WGS sequence"/>
</dbReference>
<sequence>MSASPTIARVVAAASPSRAMTRIAASISAARRSSNVIRRIENPPDQLIVRSTMHHGVVICRADCGSASDRVVHAGRVGHAPGRGGVLSLLPDVHLCIVEAEQTVSDVPEAVARPIADGAAIGPQTWISAPSATSDIEIVAVDGAYGPRTLHGVIGVENPRGRIVPQWAAIN</sequence>
<dbReference type="InterPro" id="IPR024185">
    <property type="entry name" value="FTHF_cligase-like_sf"/>
</dbReference>
<name>A0A3N4H006_9ACTN</name>
<dbReference type="Pfam" id="PF02589">
    <property type="entry name" value="LUD_dom"/>
    <property type="match status" value="1"/>
</dbReference>
<comment type="caution">
    <text evidence="2">The sequence shown here is derived from an EMBL/GenBank/DDBJ whole genome shotgun (WGS) entry which is preliminary data.</text>
</comment>
<dbReference type="OrthoDB" id="9794187at2"/>
<dbReference type="Gene3D" id="3.40.50.10420">
    <property type="entry name" value="NagB/RpiA/CoA transferase-like"/>
    <property type="match status" value="1"/>
</dbReference>